<keyword evidence="2 6" id="KW-0489">Methyltransferase</keyword>
<keyword evidence="4" id="KW-0949">S-adenosyl-L-methionine</keyword>
<dbReference type="KEGG" id="aalt:CC77DRAFT_926325"/>
<evidence type="ECO:0000256" key="5">
    <source>
        <dbReference type="SAM" id="MobiDB-lite"/>
    </source>
</evidence>
<dbReference type="Gene3D" id="3.40.50.150">
    <property type="entry name" value="Vaccinia Virus protein VP39"/>
    <property type="match status" value="1"/>
</dbReference>
<evidence type="ECO:0000256" key="2">
    <source>
        <dbReference type="ARBA" id="ARBA00022603"/>
    </source>
</evidence>
<dbReference type="RefSeq" id="XP_018390995.1">
    <property type="nucleotide sequence ID" value="XM_018533915.1"/>
</dbReference>
<evidence type="ECO:0000313" key="6">
    <source>
        <dbReference type="EMBL" id="OAG25574.1"/>
    </source>
</evidence>
<dbReference type="PROSITE" id="PS51585">
    <property type="entry name" value="SAM_MT_TPMT"/>
    <property type="match status" value="1"/>
</dbReference>
<dbReference type="VEuPathDB" id="FungiDB:CC77DRAFT_926325"/>
<dbReference type="PANTHER" id="PTHR32183:SF6">
    <property type="entry name" value="CYSTEINE SULFINATE DESULFINASE_CYSTEINE DESULFURASE AND RELATED ENZYMES"/>
    <property type="match status" value="1"/>
</dbReference>
<protein>
    <submittedName>
        <fullName evidence="6">S-adenosyl-L-methionine-dependent methyltransferase</fullName>
    </submittedName>
</protein>
<dbReference type="SUPFAM" id="SSF53335">
    <property type="entry name" value="S-adenosyl-L-methionine-dependent methyltransferases"/>
    <property type="match status" value="1"/>
</dbReference>
<dbReference type="AlphaFoldDB" id="A0A177E0S1"/>
<dbReference type="GO" id="GO:0032259">
    <property type="term" value="P:methylation"/>
    <property type="evidence" value="ECO:0007669"/>
    <property type="project" value="UniProtKB-KW"/>
</dbReference>
<keyword evidence="3 6" id="KW-0808">Transferase</keyword>
<dbReference type="EMBL" id="KV441470">
    <property type="protein sequence ID" value="OAG25574.1"/>
    <property type="molecule type" value="Genomic_DNA"/>
</dbReference>
<gene>
    <name evidence="6" type="ORF">CC77DRAFT_926325</name>
</gene>
<proteinExistence type="predicted"/>
<dbReference type="Proteomes" id="UP000077248">
    <property type="component" value="Unassembled WGS sequence"/>
</dbReference>
<sequence>MATQNQDRLRSHFSSAPDAEHNNRWDDLWRESTFLPWDRGHANPALIDLLRERGRPLSSPDPNPSLGAPPPNSESAGYASLAGPLKDDGKRRRVLVPGCGKGYDVALFAAYGYDAYGLEVSSHAADAARKYLEEPRKGPLEGEYAVMDEKIGRGAMRVVCGDYFKDGWLGDVEGWESDEGFDIIYDNTFLCALPPSLRPKWASRTTTLLRRPSPNTTSTGGVLICLEFPTHKPASSGGPPWSLPPLVHSELLKRPGQDISYDDQGVVTKTDREETENALVKIAHYTPKRTHEIGVIKGLVRDCVSMWRHKADCPDDQKWH</sequence>
<dbReference type="OMA" id="RDFISVW"/>
<evidence type="ECO:0000256" key="4">
    <source>
        <dbReference type="ARBA" id="ARBA00022691"/>
    </source>
</evidence>
<accession>A0A177E0S1</accession>
<evidence type="ECO:0000313" key="7">
    <source>
        <dbReference type="Proteomes" id="UP000077248"/>
    </source>
</evidence>
<dbReference type="Pfam" id="PF05724">
    <property type="entry name" value="TPMT"/>
    <property type="match status" value="1"/>
</dbReference>
<dbReference type="InterPro" id="IPR008854">
    <property type="entry name" value="TPMT"/>
</dbReference>
<keyword evidence="1" id="KW-0597">Phosphoprotein</keyword>
<keyword evidence="7" id="KW-1185">Reference proteome</keyword>
<reference evidence="6 7" key="1">
    <citation type="submission" date="2016-05" db="EMBL/GenBank/DDBJ databases">
        <title>Comparative analysis of secretome profiles of manganese(II)-oxidizing ascomycete fungi.</title>
        <authorList>
            <consortium name="DOE Joint Genome Institute"/>
            <person name="Zeiner C.A."/>
            <person name="Purvine S.O."/>
            <person name="Zink E.M."/>
            <person name="Wu S."/>
            <person name="Pasa-Tolic L."/>
            <person name="Chaput D.L."/>
            <person name="Haridas S."/>
            <person name="Grigoriev I.V."/>
            <person name="Santelli C.M."/>
            <person name="Hansel C.M."/>
        </authorList>
    </citation>
    <scope>NUCLEOTIDE SEQUENCE [LARGE SCALE GENOMIC DNA]</scope>
    <source>
        <strain evidence="6 7">SRC1lrK2f</strain>
    </source>
</reference>
<dbReference type="PANTHER" id="PTHR32183">
    <property type="match status" value="1"/>
</dbReference>
<feature type="region of interest" description="Disordered" evidence="5">
    <location>
        <begin position="1"/>
        <end position="22"/>
    </location>
</feature>
<organism evidence="6 7">
    <name type="scientific">Alternaria alternata</name>
    <name type="common">Alternaria rot fungus</name>
    <name type="synonym">Torula alternata</name>
    <dbReference type="NCBI Taxonomy" id="5599"/>
    <lineage>
        <taxon>Eukaryota</taxon>
        <taxon>Fungi</taxon>
        <taxon>Dikarya</taxon>
        <taxon>Ascomycota</taxon>
        <taxon>Pezizomycotina</taxon>
        <taxon>Dothideomycetes</taxon>
        <taxon>Pleosporomycetidae</taxon>
        <taxon>Pleosporales</taxon>
        <taxon>Pleosporineae</taxon>
        <taxon>Pleosporaceae</taxon>
        <taxon>Alternaria</taxon>
        <taxon>Alternaria sect. Alternaria</taxon>
        <taxon>Alternaria alternata complex</taxon>
    </lineage>
</organism>
<dbReference type="InterPro" id="IPR029063">
    <property type="entry name" value="SAM-dependent_MTases_sf"/>
</dbReference>
<evidence type="ECO:0000256" key="1">
    <source>
        <dbReference type="ARBA" id="ARBA00022553"/>
    </source>
</evidence>
<dbReference type="CDD" id="cd02440">
    <property type="entry name" value="AdoMet_MTases"/>
    <property type="match status" value="1"/>
</dbReference>
<dbReference type="GO" id="GO:0008757">
    <property type="term" value="F:S-adenosylmethionine-dependent methyltransferase activity"/>
    <property type="evidence" value="ECO:0007669"/>
    <property type="project" value="InterPro"/>
</dbReference>
<name>A0A177E0S1_ALTAL</name>
<evidence type="ECO:0000256" key="3">
    <source>
        <dbReference type="ARBA" id="ARBA00022679"/>
    </source>
</evidence>
<feature type="compositionally biased region" description="Pro residues" evidence="5">
    <location>
        <begin position="59"/>
        <end position="72"/>
    </location>
</feature>
<dbReference type="GeneID" id="29119509"/>
<feature type="region of interest" description="Disordered" evidence="5">
    <location>
        <begin position="53"/>
        <end position="85"/>
    </location>
</feature>